<evidence type="ECO:0000313" key="3">
    <source>
        <dbReference type="Proteomes" id="UP000253303"/>
    </source>
</evidence>
<comment type="caution">
    <text evidence="2">The sequence shown here is derived from an EMBL/GenBank/DDBJ whole genome shotgun (WGS) entry which is preliminary data.</text>
</comment>
<keyword evidence="3" id="KW-1185">Reference proteome</keyword>
<dbReference type="RefSeq" id="WP_113982907.1">
    <property type="nucleotide sequence ID" value="NZ_QMEY01000010.1"/>
</dbReference>
<feature type="transmembrane region" description="Helical" evidence="1">
    <location>
        <begin position="91"/>
        <end position="109"/>
    </location>
</feature>
<organism evidence="2 3">
    <name type="scientific">Spongiactinospora rosea</name>
    <dbReference type="NCBI Taxonomy" id="2248750"/>
    <lineage>
        <taxon>Bacteria</taxon>
        <taxon>Bacillati</taxon>
        <taxon>Actinomycetota</taxon>
        <taxon>Actinomycetes</taxon>
        <taxon>Streptosporangiales</taxon>
        <taxon>Streptosporangiaceae</taxon>
        <taxon>Spongiactinospora</taxon>
    </lineage>
</organism>
<feature type="transmembrane region" description="Helical" evidence="1">
    <location>
        <begin position="21"/>
        <end position="41"/>
    </location>
</feature>
<dbReference type="AlphaFoldDB" id="A0A366LV59"/>
<keyword evidence="1" id="KW-0812">Transmembrane</keyword>
<feature type="transmembrane region" description="Helical" evidence="1">
    <location>
        <begin position="155"/>
        <end position="173"/>
    </location>
</feature>
<keyword evidence="1" id="KW-1133">Transmembrane helix</keyword>
<reference evidence="2 3" key="1">
    <citation type="submission" date="2018-06" db="EMBL/GenBank/DDBJ databases">
        <title>Sphaerisporangium craniellae sp. nov., isolated from a marine sponge in the South China Sea.</title>
        <authorList>
            <person name="Li L."/>
        </authorList>
    </citation>
    <scope>NUCLEOTIDE SEQUENCE [LARGE SCALE GENOMIC DNA]</scope>
    <source>
        <strain evidence="2 3">LHW63015</strain>
    </source>
</reference>
<keyword evidence="1" id="KW-0472">Membrane</keyword>
<feature type="transmembrane region" description="Helical" evidence="1">
    <location>
        <begin position="235"/>
        <end position="253"/>
    </location>
</feature>
<dbReference type="InterPro" id="IPR033459">
    <property type="entry name" value="AveC-like"/>
</dbReference>
<evidence type="ECO:0000313" key="2">
    <source>
        <dbReference type="EMBL" id="RBQ17811.1"/>
    </source>
</evidence>
<dbReference type="OrthoDB" id="4307195at2"/>
<proteinExistence type="predicted"/>
<evidence type="ECO:0008006" key="4">
    <source>
        <dbReference type="Google" id="ProtNLM"/>
    </source>
</evidence>
<feature type="transmembrane region" description="Helical" evidence="1">
    <location>
        <begin position="274"/>
        <end position="301"/>
    </location>
</feature>
<dbReference type="Proteomes" id="UP000253303">
    <property type="component" value="Unassembled WGS sequence"/>
</dbReference>
<feature type="transmembrane region" description="Helical" evidence="1">
    <location>
        <begin position="61"/>
        <end position="84"/>
    </location>
</feature>
<dbReference type="PROSITE" id="PS51257">
    <property type="entry name" value="PROKAR_LIPOPROTEIN"/>
    <property type="match status" value="1"/>
</dbReference>
<sequence length="315" mass="34347">MSRHLVSSPSPPAPRTRLPRAPMLWAAFGAACVIFQAWVLVRWAADGNLRLYSSSGDMPAWLAIATRAEMVVAVAGCAALIAWGVRRSLKAGHVTLPAALVAGYILAIWTDPYAGAIHHAVSQNLHGVAYPTWGPYLPGWHGPLPQAQTLLENVAYVWVVLWILLGLGVARLLRARRPHWSRARLAAVTAGAMFVIDIPLEHAYMRFGGYGYPRALPGLTLFEGQWYQLPLSSPFVMTFLAVMPVVLMTIYAPPGREAWLLEGSLGLPRRVQPWVRLLAGAGFANACMLALQIFMLAASLISHPIELPPWYGPPA</sequence>
<feature type="transmembrane region" description="Helical" evidence="1">
    <location>
        <begin position="185"/>
        <end position="204"/>
    </location>
</feature>
<gene>
    <name evidence="2" type="ORF">DP939_23415</name>
</gene>
<accession>A0A366LV59</accession>
<dbReference type="Pfam" id="PF17198">
    <property type="entry name" value="AveC_like"/>
    <property type="match status" value="1"/>
</dbReference>
<name>A0A366LV59_9ACTN</name>
<evidence type="ECO:0000256" key="1">
    <source>
        <dbReference type="SAM" id="Phobius"/>
    </source>
</evidence>
<protein>
    <recommendedName>
        <fullName evidence="4">Spirocyclase, AveC family</fullName>
    </recommendedName>
</protein>
<dbReference type="EMBL" id="QMEY01000010">
    <property type="protein sequence ID" value="RBQ17811.1"/>
    <property type="molecule type" value="Genomic_DNA"/>
</dbReference>